<gene>
    <name evidence="4" type="ORF">GCM10010502_58560</name>
</gene>
<dbReference type="GO" id="GO:0015627">
    <property type="term" value="C:type II protein secretion system complex"/>
    <property type="evidence" value="ECO:0007669"/>
    <property type="project" value="TreeGrafter"/>
</dbReference>
<dbReference type="EMBL" id="BMUB01000018">
    <property type="protein sequence ID" value="GGU96659.1"/>
    <property type="molecule type" value="Genomic_DNA"/>
</dbReference>
<dbReference type="Gene3D" id="1.10.150.320">
    <property type="entry name" value="Photosystem II 12 kDa extrinsic protein"/>
    <property type="match status" value="1"/>
</dbReference>
<dbReference type="Pfam" id="PF10531">
    <property type="entry name" value="SLBB"/>
    <property type="match status" value="1"/>
</dbReference>
<keyword evidence="2" id="KW-1133">Transmembrane helix</keyword>
<name>A0A8H9I303_KITAU</name>
<keyword evidence="2" id="KW-0812">Transmembrane</keyword>
<sequence length="325" mass="31964">MGLGAAKRQAINETVRLRMAALLPTDDEQVGAAAPAALPPPISPSPPSAVPPAPSSPPPPASTSASAALPPASAAAVGKSAALPPGAVDVPDPPDAGARIRLASVLALDRRAVAGLAILLLFAVGYAVQHFWLARPEAVAVPALAAASAVPEPGPSAADSPSGGGAGPPEASSGPGAGPAVVIDVGGRVHLPGLHTLPGGSRVADALRAAGGPLPETDTRGLNLARVLTDGEQILVGEQAQAPVPVQVPGGAGGLPGAGAPRTPVSLNRATLEQLDALPGVGPTLAQRILAYRASHGSFRSIDQLRQVSGIGARTFAELRPLLTL</sequence>
<reference evidence="4" key="1">
    <citation type="journal article" date="2014" name="Int. J. Syst. Evol. Microbiol.">
        <title>Complete genome sequence of Corynebacterium casei LMG S-19264T (=DSM 44701T), isolated from a smear-ripened cheese.</title>
        <authorList>
            <consortium name="US DOE Joint Genome Institute (JGI-PGF)"/>
            <person name="Walter F."/>
            <person name="Albersmeier A."/>
            <person name="Kalinowski J."/>
            <person name="Ruckert C."/>
        </authorList>
    </citation>
    <scope>NUCLEOTIDE SEQUENCE</scope>
    <source>
        <strain evidence="4">JCM 4434</strain>
    </source>
</reference>
<dbReference type="SUPFAM" id="SSF47781">
    <property type="entry name" value="RuvA domain 2-like"/>
    <property type="match status" value="1"/>
</dbReference>
<accession>A0A8H9I303</accession>
<dbReference type="InterPro" id="IPR003583">
    <property type="entry name" value="Hlx-hairpin-Hlx_DNA-bd_motif"/>
</dbReference>
<dbReference type="InterPro" id="IPR010994">
    <property type="entry name" value="RuvA_2-like"/>
</dbReference>
<feature type="compositionally biased region" description="Low complexity" evidence="1">
    <location>
        <begin position="168"/>
        <end position="179"/>
    </location>
</feature>
<comment type="caution">
    <text evidence="4">The sequence shown here is derived from an EMBL/GenBank/DDBJ whole genome shotgun (WGS) entry which is preliminary data.</text>
</comment>
<dbReference type="GO" id="GO:0006281">
    <property type="term" value="P:DNA repair"/>
    <property type="evidence" value="ECO:0007669"/>
    <property type="project" value="InterPro"/>
</dbReference>
<dbReference type="Proteomes" id="UP000610124">
    <property type="component" value="Unassembled WGS sequence"/>
</dbReference>
<feature type="region of interest" description="Disordered" evidence="1">
    <location>
        <begin position="150"/>
        <end position="179"/>
    </location>
</feature>
<dbReference type="InterPro" id="IPR051675">
    <property type="entry name" value="Endo/Exo/Phosphatase_dom_1"/>
</dbReference>
<dbReference type="GO" id="GO:0015628">
    <property type="term" value="P:protein secretion by the type II secretion system"/>
    <property type="evidence" value="ECO:0007669"/>
    <property type="project" value="TreeGrafter"/>
</dbReference>
<evidence type="ECO:0000313" key="4">
    <source>
        <dbReference type="EMBL" id="GGU96659.1"/>
    </source>
</evidence>
<feature type="transmembrane region" description="Helical" evidence="2">
    <location>
        <begin position="112"/>
        <end position="132"/>
    </location>
</feature>
<dbReference type="PANTHER" id="PTHR21180:SF32">
    <property type="entry name" value="ENDONUCLEASE_EXONUCLEASE_PHOSPHATASE FAMILY DOMAIN-CONTAINING PROTEIN 1"/>
    <property type="match status" value="1"/>
</dbReference>
<dbReference type="SMART" id="SM00278">
    <property type="entry name" value="HhH1"/>
    <property type="match status" value="2"/>
</dbReference>
<evidence type="ECO:0000259" key="3">
    <source>
        <dbReference type="SMART" id="SM00278"/>
    </source>
</evidence>
<dbReference type="Pfam" id="PF12836">
    <property type="entry name" value="HHH_3"/>
    <property type="match status" value="1"/>
</dbReference>
<organism evidence="4 5">
    <name type="scientific">Kitasatospora aureofaciens</name>
    <name type="common">Streptomyces aureofaciens</name>
    <dbReference type="NCBI Taxonomy" id="1894"/>
    <lineage>
        <taxon>Bacteria</taxon>
        <taxon>Bacillati</taxon>
        <taxon>Actinomycetota</taxon>
        <taxon>Actinomycetes</taxon>
        <taxon>Kitasatosporales</taxon>
        <taxon>Streptomycetaceae</taxon>
        <taxon>Kitasatospora</taxon>
    </lineage>
</organism>
<feature type="compositionally biased region" description="Low complexity" evidence="1">
    <location>
        <begin position="150"/>
        <end position="161"/>
    </location>
</feature>
<proteinExistence type="predicted"/>
<feature type="compositionally biased region" description="Pro residues" evidence="1">
    <location>
        <begin position="37"/>
        <end position="61"/>
    </location>
</feature>
<dbReference type="InterPro" id="IPR019554">
    <property type="entry name" value="Soluble_ligand-bd"/>
</dbReference>
<feature type="domain" description="Helix-hairpin-helix DNA-binding motif class 1" evidence="3">
    <location>
        <begin position="303"/>
        <end position="322"/>
    </location>
</feature>
<keyword evidence="2" id="KW-0472">Membrane</keyword>
<evidence type="ECO:0000256" key="1">
    <source>
        <dbReference type="SAM" id="MobiDB-lite"/>
    </source>
</evidence>
<reference evidence="4" key="2">
    <citation type="submission" date="2020-09" db="EMBL/GenBank/DDBJ databases">
        <authorList>
            <person name="Sun Q."/>
            <person name="Ohkuma M."/>
        </authorList>
    </citation>
    <scope>NUCLEOTIDE SEQUENCE</scope>
    <source>
        <strain evidence="4">JCM 4434</strain>
    </source>
</reference>
<evidence type="ECO:0000256" key="2">
    <source>
        <dbReference type="SAM" id="Phobius"/>
    </source>
</evidence>
<feature type="region of interest" description="Disordered" evidence="1">
    <location>
        <begin position="28"/>
        <end position="70"/>
    </location>
</feature>
<protein>
    <recommendedName>
        <fullName evidence="3">Helix-hairpin-helix DNA-binding motif class 1 domain-containing protein</fullName>
    </recommendedName>
</protein>
<evidence type="ECO:0000313" key="5">
    <source>
        <dbReference type="Proteomes" id="UP000610124"/>
    </source>
</evidence>
<dbReference type="AlphaFoldDB" id="A0A8H9I303"/>
<dbReference type="GO" id="GO:0003677">
    <property type="term" value="F:DNA binding"/>
    <property type="evidence" value="ECO:0007669"/>
    <property type="project" value="InterPro"/>
</dbReference>
<feature type="domain" description="Helix-hairpin-helix DNA-binding motif class 1" evidence="3">
    <location>
        <begin position="273"/>
        <end position="292"/>
    </location>
</feature>
<dbReference type="PANTHER" id="PTHR21180">
    <property type="entry name" value="ENDONUCLEASE/EXONUCLEASE/PHOSPHATASE FAMILY DOMAIN-CONTAINING PROTEIN 1"/>
    <property type="match status" value="1"/>
</dbReference>